<dbReference type="Pfam" id="PF07992">
    <property type="entry name" value="Pyr_redox_2"/>
    <property type="match status" value="1"/>
</dbReference>
<evidence type="ECO:0000313" key="4">
    <source>
        <dbReference type="Proteomes" id="UP000431080"/>
    </source>
</evidence>
<comment type="caution">
    <text evidence="3">The sequence shown here is derived from an EMBL/GenBank/DDBJ whole genome shotgun (WGS) entry which is preliminary data.</text>
</comment>
<dbReference type="AlphaFoldDB" id="A0A6I2FAA2"/>
<sequence length="503" mass="52043">MTEVLVVGAGPAGLAAALAARARGAAVTLLDAADELGGQYWRHLPPQRPAARERALHHGWARFERMRRELEADPGCEVLTSAQVWAIEPADDDGRVGADGRLIDGGDRAVAGAAARAALVVHVLVGPVDGADRVARSIRPDALVLATGAHDRTLPFPGWDLPGVFTAGAAQALAKGERVAVGERVVVAGAGPFLLPVAASLAATGARVVGVHEANRPGRLAAGWLPRPWALIGAVGKAGELAGYAWNHVRHRIPYRTGSAVVAAHGTDRVEAVTIASLDRDWRPIAGTERRVEADAVCVSHGFTPRLELPIAAGCAITSDRFVVVDAGQGTSVAGVYAAGEITGIGGVDAALAEGAVAGHVAAGGSPTDAEISREMRARRTTTDFAGRIEASHGIRSGWTAWLDDDTLVCRCEEVPYGRLRATGDATCSTGLRSLKLTTRAGLGICQGRICGRTVEHLLGGDGGFADGVSTDRRPIAAPVRLAELAGASAPNRPEGHLRKETP</sequence>
<gene>
    <name evidence="3" type="ORF">GE115_05490</name>
</gene>
<proteinExistence type="predicted"/>
<dbReference type="Gene3D" id="3.50.50.60">
    <property type="entry name" value="FAD/NAD(P)-binding domain"/>
    <property type="match status" value="2"/>
</dbReference>
<dbReference type="GO" id="GO:0016491">
    <property type="term" value="F:oxidoreductase activity"/>
    <property type="evidence" value="ECO:0007669"/>
    <property type="project" value="UniProtKB-KW"/>
</dbReference>
<keyword evidence="1" id="KW-0560">Oxidoreductase</keyword>
<organism evidence="3 4">
    <name type="scientific">Agromyces agglutinans</name>
    <dbReference type="NCBI Taxonomy" id="2662258"/>
    <lineage>
        <taxon>Bacteria</taxon>
        <taxon>Bacillati</taxon>
        <taxon>Actinomycetota</taxon>
        <taxon>Actinomycetes</taxon>
        <taxon>Micrococcales</taxon>
        <taxon>Microbacteriaceae</taxon>
        <taxon>Agromyces</taxon>
    </lineage>
</organism>
<keyword evidence="4" id="KW-1185">Reference proteome</keyword>
<dbReference type="InterPro" id="IPR051691">
    <property type="entry name" value="Metab_Enz_Cyan_OpOx_G3PDH"/>
</dbReference>
<dbReference type="InterPro" id="IPR041854">
    <property type="entry name" value="BFD-like_2Fe2S-bd_dom_sf"/>
</dbReference>
<dbReference type="InterPro" id="IPR017224">
    <property type="entry name" value="Opine_Oxase_asu/HCN_bsu"/>
</dbReference>
<dbReference type="Gene3D" id="1.10.10.1100">
    <property type="entry name" value="BFD-like [2Fe-2S]-binding domain"/>
    <property type="match status" value="1"/>
</dbReference>
<dbReference type="InterPro" id="IPR036188">
    <property type="entry name" value="FAD/NAD-bd_sf"/>
</dbReference>
<dbReference type="SUPFAM" id="SSF51905">
    <property type="entry name" value="FAD/NAD(P)-binding domain"/>
    <property type="match status" value="1"/>
</dbReference>
<reference evidence="3 4" key="1">
    <citation type="submission" date="2019-10" db="EMBL/GenBank/DDBJ databases">
        <authorList>
            <person name="Nie G."/>
            <person name="Ming H."/>
            <person name="Yi B."/>
        </authorList>
    </citation>
    <scope>NUCLEOTIDE SEQUENCE [LARGE SCALE GENOMIC DNA]</scope>
    <source>
        <strain evidence="3 4">CFH 90414</strain>
    </source>
</reference>
<dbReference type="PRINTS" id="PR00411">
    <property type="entry name" value="PNDRDTASEI"/>
</dbReference>
<dbReference type="Proteomes" id="UP000431080">
    <property type="component" value="Unassembled WGS sequence"/>
</dbReference>
<evidence type="ECO:0000259" key="2">
    <source>
        <dbReference type="Pfam" id="PF07992"/>
    </source>
</evidence>
<dbReference type="PANTHER" id="PTHR42949">
    <property type="entry name" value="ANAEROBIC GLYCEROL-3-PHOSPHATE DEHYDROGENASE SUBUNIT B"/>
    <property type="match status" value="1"/>
</dbReference>
<dbReference type="EMBL" id="WJIF01000002">
    <property type="protein sequence ID" value="MRG59326.1"/>
    <property type="molecule type" value="Genomic_DNA"/>
</dbReference>
<evidence type="ECO:0000256" key="1">
    <source>
        <dbReference type="ARBA" id="ARBA00023002"/>
    </source>
</evidence>
<protein>
    <submittedName>
        <fullName evidence="3">FAD-dependent oxidoreductase</fullName>
    </submittedName>
</protein>
<dbReference type="PIRSF" id="PIRSF037495">
    <property type="entry name" value="Opine_OX_OoxA/HcnB"/>
    <property type="match status" value="1"/>
</dbReference>
<dbReference type="PANTHER" id="PTHR42949:SF3">
    <property type="entry name" value="ANAEROBIC GLYCEROL-3-PHOSPHATE DEHYDROGENASE SUBUNIT B"/>
    <property type="match status" value="1"/>
</dbReference>
<dbReference type="InterPro" id="IPR023753">
    <property type="entry name" value="FAD/NAD-binding_dom"/>
</dbReference>
<evidence type="ECO:0000313" key="3">
    <source>
        <dbReference type="EMBL" id="MRG59326.1"/>
    </source>
</evidence>
<dbReference type="PRINTS" id="PR00368">
    <property type="entry name" value="FADPNR"/>
</dbReference>
<name>A0A6I2FAA2_9MICO</name>
<accession>A0A6I2FAA2</accession>
<dbReference type="Gene3D" id="3.40.50.720">
    <property type="entry name" value="NAD(P)-binding Rossmann-like Domain"/>
    <property type="match status" value="1"/>
</dbReference>
<feature type="domain" description="FAD/NAD(P)-binding" evidence="2">
    <location>
        <begin position="3"/>
        <end position="355"/>
    </location>
</feature>
<dbReference type="RefSeq" id="WP_153683748.1">
    <property type="nucleotide sequence ID" value="NZ_WJIF01000002.1"/>
</dbReference>